<organism evidence="2 3">
    <name type="scientific">Aphanomyces astaci</name>
    <name type="common">Crayfish plague agent</name>
    <dbReference type="NCBI Taxonomy" id="112090"/>
    <lineage>
        <taxon>Eukaryota</taxon>
        <taxon>Sar</taxon>
        <taxon>Stramenopiles</taxon>
        <taxon>Oomycota</taxon>
        <taxon>Saprolegniomycetes</taxon>
        <taxon>Saprolegniales</taxon>
        <taxon>Verrucalvaceae</taxon>
        <taxon>Aphanomyces</taxon>
    </lineage>
</organism>
<protein>
    <submittedName>
        <fullName evidence="2">Uncharacterized protein</fullName>
    </submittedName>
</protein>
<dbReference type="VEuPathDB" id="FungiDB:H257_17778"/>
<evidence type="ECO:0000313" key="3">
    <source>
        <dbReference type="Proteomes" id="UP000469452"/>
    </source>
</evidence>
<accession>A0A6A5AWM3</accession>
<dbReference type="AlphaFoldDB" id="A0A6A5AWM3"/>
<dbReference type="Proteomes" id="UP000469452">
    <property type="component" value="Unassembled WGS sequence"/>
</dbReference>
<feature type="compositionally biased region" description="Polar residues" evidence="1">
    <location>
        <begin position="87"/>
        <end position="107"/>
    </location>
</feature>
<sequence length="322" mass="35277">MSSAHSVRDGGGGGVQDRTMDAIRTKLREHGIPSQNTSASPSFGVHHSTGKQCDDVDLYRRKGHNVRQFDFDIINTNPTPVNNTSPLASSMNSTFGDNRFSRPTSPHNQRRTNVHADDGPKKNRDDSLDGLFLPTQNLAIQAESITFAPRILNLDEEEFVDAGIASLDGRKQSPPRHGLLVATFIKRSETPVHPPTTPSPPVPKPSFHADVDGAEWQLEEFFARRSRNLKAVEFGRTSDTTASPGDAQADVRAISCRHLLLILRKELKKISMELNHAISTSSIPPSVPATTTKVQETTHASQAIHNMHSLSLSLSAIAFAWM</sequence>
<name>A0A6A5AWM3_APHAT</name>
<dbReference type="EMBL" id="VJMI01002880">
    <property type="protein sequence ID" value="KAF0774915.1"/>
    <property type="molecule type" value="Genomic_DNA"/>
</dbReference>
<evidence type="ECO:0000313" key="2">
    <source>
        <dbReference type="EMBL" id="KAF0774915.1"/>
    </source>
</evidence>
<feature type="region of interest" description="Disordered" evidence="1">
    <location>
        <begin position="80"/>
        <end position="129"/>
    </location>
</feature>
<gene>
    <name evidence="2" type="ORF">AaE_001385</name>
</gene>
<feature type="compositionally biased region" description="Basic and acidic residues" evidence="1">
    <location>
        <begin position="114"/>
        <end position="127"/>
    </location>
</feature>
<proteinExistence type="predicted"/>
<reference evidence="2 3" key="1">
    <citation type="submission" date="2019-06" db="EMBL/GenBank/DDBJ databases">
        <title>Genomics analysis of Aphanomyces spp. identifies a new class of oomycete effector associated with host adaptation.</title>
        <authorList>
            <person name="Gaulin E."/>
        </authorList>
    </citation>
    <scope>NUCLEOTIDE SEQUENCE [LARGE SCALE GENOMIC DNA]</scope>
    <source>
        <strain evidence="2 3">E</strain>
    </source>
</reference>
<evidence type="ECO:0000256" key="1">
    <source>
        <dbReference type="SAM" id="MobiDB-lite"/>
    </source>
</evidence>
<comment type="caution">
    <text evidence="2">The sequence shown here is derived from an EMBL/GenBank/DDBJ whole genome shotgun (WGS) entry which is preliminary data.</text>
</comment>